<evidence type="ECO:0000256" key="6">
    <source>
        <dbReference type="ARBA" id="ARBA00022777"/>
    </source>
</evidence>
<organism evidence="14 15">
    <name type="scientific">Phycicoccus flavus</name>
    <dbReference type="NCBI Taxonomy" id="2502783"/>
    <lineage>
        <taxon>Bacteria</taxon>
        <taxon>Bacillati</taxon>
        <taxon>Actinomycetota</taxon>
        <taxon>Actinomycetes</taxon>
        <taxon>Micrococcales</taxon>
        <taxon>Intrasporangiaceae</taxon>
        <taxon>Phycicoccus</taxon>
    </lineage>
</organism>
<accession>A0A8T6R528</accession>
<feature type="domain" description="Signal transduction histidine kinase subgroup 3 dimerisation and phosphoacceptor" evidence="12">
    <location>
        <begin position="193"/>
        <end position="259"/>
    </location>
</feature>
<keyword evidence="6 14" id="KW-0418">Kinase</keyword>
<evidence type="ECO:0000256" key="10">
    <source>
        <dbReference type="SAM" id="Phobius"/>
    </source>
</evidence>
<dbReference type="Gene3D" id="1.20.5.1930">
    <property type="match status" value="1"/>
</dbReference>
<evidence type="ECO:0000256" key="8">
    <source>
        <dbReference type="ARBA" id="ARBA00023012"/>
    </source>
</evidence>
<keyword evidence="8" id="KW-0902">Two-component regulatory system</keyword>
<dbReference type="EMBL" id="SAYU02000009">
    <property type="protein sequence ID" value="NHA67341.1"/>
    <property type="molecule type" value="Genomic_DNA"/>
</dbReference>
<dbReference type="RefSeq" id="WP_165566271.1">
    <property type="nucleotide sequence ID" value="NZ_SAYU02000009.1"/>
</dbReference>
<dbReference type="Gene3D" id="3.30.565.10">
    <property type="entry name" value="Histidine kinase-like ATPase, C-terminal domain"/>
    <property type="match status" value="1"/>
</dbReference>
<dbReference type="CDD" id="cd16917">
    <property type="entry name" value="HATPase_UhpB-NarQ-NarX-like"/>
    <property type="match status" value="1"/>
</dbReference>
<evidence type="ECO:0000259" key="13">
    <source>
        <dbReference type="Pfam" id="PF23539"/>
    </source>
</evidence>
<dbReference type="SUPFAM" id="SSF55874">
    <property type="entry name" value="ATPase domain of HSP90 chaperone/DNA topoisomerase II/histidine kinase"/>
    <property type="match status" value="1"/>
</dbReference>
<evidence type="ECO:0000259" key="11">
    <source>
        <dbReference type="Pfam" id="PF02518"/>
    </source>
</evidence>
<evidence type="ECO:0000256" key="7">
    <source>
        <dbReference type="ARBA" id="ARBA00022840"/>
    </source>
</evidence>
<dbReference type="GO" id="GO:0016020">
    <property type="term" value="C:membrane"/>
    <property type="evidence" value="ECO:0007669"/>
    <property type="project" value="InterPro"/>
</dbReference>
<dbReference type="GO" id="GO:0005524">
    <property type="term" value="F:ATP binding"/>
    <property type="evidence" value="ECO:0007669"/>
    <property type="project" value="UniProtKB-KW"/>
</dbReference>
<comment type="catalytic activity">
    <reaction evidence="1">
        <text>ATP + protein L-histidine = ADP + protein N-phospho-L-histidine.</text>
        <dbReference type="EC" id="2.7.13.3"/>
    </reaction>
</comment>
<reference evidence="14" key="1">
    <citation type="submission" date="2020-03" db="EMBL/GenBank/DDBJ databases">
        <title>Phycicoccus flavus sp. nov., a novel endophytic actinobacterium isolated from branch of Kandelia candel.</title>
        <authorList>
            <person name="Tuo L."/>
        </authorList>
    </citation>
    <scope>NUCLEOTIDE SEQUENCE</scope>
    <source>
        <strain evidence="14">CMS6Z-2</strain>
    </source>
</reference>
<evidence type="ECO:0000313" key="14">
    <source>
        <dbReference type="EMBL" id="NHA67341.1"/>
    </source>
</evidence>
<dbReference type="Pfam" id="PF07730">
    <property type="entry name" value="HisKA_3"/>
    <property type="match status" value="1"/>
</dbReference>
<comment type="caution">
    <text evidence="14">The sequence shown here is derived from an EMBL/GenBank/DDBJ whole genome shotgun (WGS) entry which is preliminary data.</text>
</comment>
<keyword evidence="4" id="KW-0808">Transferase</keyword>
<dbReference type="Pfam" id="PF02518">
    <property type="entry name" value="HATPase_c"/>
    <property type="match status" value="1"/>
</dbReference>
<evidence type="ECO:0000256" key="5">
    <source>
        <dbReference type="ARBA" id="ARBA00022741"/>
    </source>
</evidence>
<gene>
    <name evidence="14" type="ORF">EPD83_004605</name>
</gene>
<keyword evidence="10" id="KW-0812">Transmembrane</keyword>
<feature type="domain" description="Histidine kinase/HSP90-like ATPase" evidence="11">
    <location>
        <begin position="306"/>
        <end position="391"/>
    </location>
</feature>
<evidence type="ECO:0000313" key="15">
    <source>
        <dbReference type="Proteomes" id="UP000287866"/>
    </source>
</evidence>
<dbReference type="AlphaFoldDB" id="A0A8T6R528"/>
<dbReference type="PANTHER" id="PTHR24421:SF10">
    <property type="entry name" value="NITRATE_NITRITE SENSOR PROTEIN NARQ"/>
    <property type="match status" value="1"/>
</dbReference>
<feature type="transmembrane region" description="Helical" evidence="10">
    <location>
        <begin position="80"/>
        <end position="105"/>
    </location>
</feature>
<dbReference type="GO" id="GO:0046983">
    <property type="term" value="F:protein dimerization activity"/>
    <property type="evidence" value="ECO:0007669"/>
    <property type="project" value="InterPro"/>
</dbReference>
<dbReference type="InterPro" id="IPR003594">
    <property type="entry name" value="HATPase_dom"/>
</dbReference>
<keyword evidence="5" id="KW-0547">Nucleotide-binding</keyword>
<dbReference type="InterPro" id="IPR050482">
    <property type="entry name" value="Sensor_HK_TwoCompSys"/>
</dbReference>
<feature type="transmembrane region" description="Helical" evidence="10">
    <location>
        <begin position="22"/>
        <end position="39"/>
    </location>
</feature>
<evidence type="ECO:0000256" key="3">
    <source>
        <dbReference type="ARBA" id="ARBA00022553"/>
    </source>
</evidence>
<feature type="domain" description="DUF7134" evidence="13">
    <location>
        <begin position="19"/>
        <end position="165"/>
    </location>
</feature>
<keyword evidence="15" id="KW-1185">Reference proteome</keyword>
<keyword evidence="3" id="KW-0597">Phosphoprotein</keyword>
<evidence type="ECO:0000259" key="12">
    <source>
        <dbReference type="Pfam" id="PF07730"/>
    </source>
</evidence>
<keyword evidence="9" id="KW-0175">Coiled coil</keyword>
<dbReference type="GO" id="GO:0000155">
    <property type="term" value="F:phosphorelay sensor kinase activity"/>
    <property type="evidence" value="ECO:0007669"/>
    <property type="project" value="InterPro"/>
</dbReference>
<sequence>MDGEPPRARWTRWARTERLPDSLLGLCAAAWAVGSLLATDTAAIDPALRGPDVLSVLATLVAGLALAWRRTHPAPSYAVLVGGATLVSVSGHFVGALSLLVPFGLYSLTVHGRRRDALGGLAVTAAVFVGLAVLGVPDLRTSDALTAVAILVASWALGEAIRARRERQAGRLRLAEQQAVAAEERAARAAADERLRIARELHDVVAHSLSLIAVQAGVGAHVIDRDVAAARRSLDVIADSSRRALDQTRSLLGVLRESEERGDRPPTPSLQDLAELVDDVRATGLHVDLAQAGDPERLDALVSLTAFRVVQESLTNVVRHSAADRAAVSLDIGARTVRVEVTDPGPPRDGSRVQGAGHGLRGLEERVGLAGGRLCAGTDGVGFAVRAELPARGRTGQA</sequence>
<dbReference type="Proteomes" id="UP000287866">
    <property type="component" value="Unassembled WGS sequence"/>
</dbReference>
<dbReference type="PANTHER" id="PTHR24421">
    <property type="entry name" value="NITRATE/NITRITE SENSOR PROTEIN NARX-RELATED"/>
    <property type="match status" value="1"/>
</dbReference>
<feature type="coiled-coil region" evidence="9">
    <location>
        <begin position="165"/>
        <end position="192"/>
    </location>
</feature>
<feature type="transmembrane region" description="Helical" evidence="10">
    <location>
        <begin position="142"/>
        <end position="161"/>
    </location>
</feature>
<dbReference type="InterPro" id="IPR011712">
    <property type="entry name" value="Sig_transdc_His_kin_sub3_dim/P"/>
</dbReference>
<dbReference type="Pfam" id="PF23539">
    <property type="entry name" value="DUF7134"/>
    <property type="match status" value="1"/>
</dbReference>
<evidence type="ECO:0000256" key="1">
    <source>
        <dbReference type="ARBA" id="ARBA00000085"/>
    </source>
</evidence>
<dbReference type="EC" id="2.7.13.3" evidence="2"/>
<dbReference type="InterPro" id="IPR036890">
    <property type="entry name" value="HATPase_C_sf"/>
</dbReference>
<protein>
    <recommendedName>
        <fullName evidence="2">histidine kinase</fullName>
        <ecNumber evidence="2">2.7.13.3</ecNumber>
    </recommendedName>
</protein>
<keyword evidence="7" id="KW-0067">ATP-binding</keyword>
<evidence type="ECO:0000256" key="2">
    <source>
        <dbReference type="ARBA" id="ARBA00012438"/>
    </source>
</evidence>
<keyword evidence="10" id="KW-1133">Transmembrane helix</keyword>
<dbReference type="InterPro" id="IPR055558">
    <property type="entry name" value="DUF7134"/>
</dbReference>
<feature type="transmembrane region" description="Helical" evidence="10">
    <location>
        <begin position="117"/>
        <end position="136"/>
    </location>
</feature>
<evidence type="ECO:0000256" key="4">
    <source>
        <dbReference type="ARBA" id="ARBA00022679"/>
    </source>
</evidence>
<name>A0A8T6R528_9MICO</name>
<evidence type="ECO:0000256" key="9">
    <source>
        <dbReference type="SAM" id="Coils"/>
    </source>
</evidence>
<proteinExistence type="predicted"/>
<keyword evidence="10" id="KW-0472">Membrane</keyword>